<gene>
    <name evidence="2" type="ORF">CEXT_613891</name>
</gene>
<organism evidence="2 3">
    <name type="scientific">Caerostris extrusa</name>
    <name type="common">Bark spider</name>
    <name type="synonym">Caerostris bankana</name>
    <dbReference type="NCBI Taxonomy" id="172846"/>
    <lineage>
        <taxon>Eukaryota</taxon>
        <taxon>Metazoa</taxon>
        <taxon>Ecdysozoa</taxon>
        <taxon>Arthropoda</taxon>
        <taxon>Chelicerata</taxon>
        <taxon>Arachnida</taxon>
        <taxon>Araneae</taxon>
        <taxon>Araneomorphae</taxon>
        <taxon>Entelegynae</taxon>
        <taxon>Araneoidea</taxon>
        <taxon>Araneidae</taxon>
        <taxon>Caerostris</taxon>
    </lineage>
</organism>
<name>A0AAV4NCC6_CAEEX</name>
<keyword evidence="3" id="KW-1185">Reference proteome</keyword>
<dbReference type="EMBL" id="BPLR01003231">
    <property type="protein sequence ID" value="GIX82382.1"/>
    <property type="molecule type" value="Genomic_DNA"/>
</dbReference>
<dbReference type="AlphaFoldDB" id="A0AAV4NCC6"/>
<accession>A0AAV4NCC6</accession>
<proteinExistence type="predicted"/>
<comment type="caution">
    <text evidence="2">The sequence shown here is derived from an EMBL/GenBank/DDBJ whole genome shotgun (WGS) entry which is preliminary data.</text>
</comment>
<protein>
    <submittedName>
        <fullName evidence="2">Uncharacterized protein</fullName>
    </submittedName>
</protein>
<evidence type="ECO:0000313" key="2">
    <source>
        <dbReference type="EMBL" id="GIX82382.1"/>
    </source>
</evidence>
<reference evidence="2 3" key="1">
    <citation type="submission" date="2021-06" db="EMBL/GenBank/DDBJ databases">
        <title>Caerostris extrusa draft genome.</title>
        <authorList>
            <person name="Kono N."/>
            <person name="Arakawa K."/>
        </authorList>
    </citation>
    <scope>NUCLEOTIDE SEQUENCE [LARGE SCALE GENOMIC DNA]</scope>
</reference>
<feature type="region of interest" description="Disordered" evidence="1">
    <location>
        <begin position="1"/>
        <end position="28"/>
    </location>
</feature>
<sequence>MNGYNSLSQKARHPLPPPPHPPTRVRTEVQSIPASSLLRTNVNTRVFDRGQFAIWIRAINATWEVWSGEGCCHQGMPCTLSGTLFI</sequence>
<dbReference type="Proteomes" id="UP001054945">
    <property type="component" value="Unassembled WGS sequence"/>
</dbReference>
<evidence type="ECO:0000256" key="1">
    <source>
        <dbReference type="SAM" id="MobiDB-lite"/>
    </source>
</evidence>
<evidence type="ECO:0000313" key="3">
    <source>
        <dbReference type="Proteomes" id="UP001054945"/>
    </source>
</evidence>